<dbReference type="InterPro" id="IPR038071">
    <property type="entry name" value="UROD/MetE-like_sf"/>
</dbReference>
<accession>A0A4R5KCY2</accession>
<evidence type="ECO:0000313" key="2">
    <source>
        <dbReference type="Proteomes" id="UP000295511"/>
    </source>
</evidence>
<evidence type="ECO:0008006" key="3">
    <source>
        <dbReference type="Google" id="ProtNLM"/>
    </source>
</evidence>
<reference evidence="1 2" key="1">
    <citation type="submission" date="2019-03" db="EMBL/GenBank/DDBJ databases">
        <title>Whole genome sequence of Arthrobacter sp JH1-1.</title>
        <authorList>
            <person name="Trinh H.N."/>
        </authorList>
    </citation>
    <scope>NUCLEOTIDE SEQUENCE [LARGE SCALE GENOMIC DNA]</scope>
    <source>
        <strain evidence="1 2">JH1-1</strain>
    </source>
</reference>
<dbReference type="Proteomes" id="UP000295511">
    <property type="component" value="Unassembled WGS sequence"/>
</dbReference>
<sequence>MQKQVTATAPGPWPGTDALEAQRIIRGELGSPHLPFLPELPDRGVGSDPLGRTASLLVELAVDVQPHGWRLVDRPGKDQRRATSALASDINVLADVAGSEEVSAEALKIQLRGPMSLAAGLYLHNGERALLDFGARRDIVDSLAAGVADHVSRVSAAVPGAAVVVQLDEPDISAILAGTIPTASGYRTLRAIPGEEVTSAWHTVVDGLRAAGVAEVVVSVPEIEAPIQRILASGADGIAVPLKALTTRQWEQIAGAVEAGKTLWAGALPTNDPSARLPRTSDVVDTVWRPWRQLGLPPSSLGAVRVTPSDGLAGYSPSGAKEVLTRLTQLADGLNQLALG</sequence>
<protein>
    <recommendedName>
        <fullName evidence="3">Cobalamin-independent methionine synthase MetE C-terminal/archaeal domain-containing protein</fullName>
    </recommendedName>
</protein>
<comment type="caution">
    <text evidence="1">The sequence shown here is derived from an EMBL/GenBank/DDBJ whole genome shotgun (WGS) entry which is preliminary data.</text>
</comment>
<dbReference type="Gene3D" id="3.20.20.210">
    <property type="match status" value="1"/>
</dbReference>
<keyword evidence="2" id="KW-1185">Reference proteome</keyword>
<dbReference type="AlphaFoldDB" id="A0A4R5KCY2"/>
<evidence type="ECO:0000313" key="1">
    <source>
        <dbReference type="EMBL" id="TDF93131.1"/>
    </source>
</evidence>
<proteinExistence type="predicted"/>
<dbReference type="SUPFAM" id="SSF51726">
    <property type="entry name" value="UROD/MetE-like"/>
    <property type="match status" value="1"/>
</dbReference>
<dbReference type="EMBL" id="SMRU01000020">
    <property type="protein sequence ID" value="TDF93131.1"/>
    <property type="molecule type" value="Genomic_DNA"/>
</dbReference>
<name>A0A4R5KCY2_9MICC</name>
<dbReference type="OrthoDB" id="5242426at2"/>
<organism evidence="1 2">
    <name type="scientific">Arthrobacter terricola</name>
    <dbReference type="NCBI Taxonomy" id="2547396"/>
    <lineage>
        <taxon>Bacteria</taxon>
        <taxon>Bacillati</taxon>
        <taxon>Actinomycetota</taxon>
        <taxon>Actinomycetes</taxon>
        <taxon>Micrococcales</taxon>
        <taxon>Micrococcaceae</taxon>
        <taxon>Arthrobacter</taxon>
    </lineage>
</organism>
<gene>
    <name evidence="1" type="ORF">E1809_16770</name>
</gene>